<name>A0A0G4I7M5_9ALVE</name>
<reference evidence="2" key="1">
    <citation type="submission" date="2014-11" db="EMBL/GenBank/DDBJ databases">
        <authorList>
            <person name="Otto D Thomas"/>
            <person name="Naeem Raeece"/>
        </authorList>
    </citation>
    <scope>NUCLEOTIDE SEQUENCE</scope>
</reference>
<protein>
    <submittedName>
        <fullName evidence="2">Uncharacterized protein</fullName>
    </submittedName>
</protein>
<organism evidence="2">
    <name type="scientific">Chromera velia CCMP2878</name>
    <dbReference type="NCBI Taxonomy" id="1169474"/>
    <lineage>
        <taxon>Eukaryota</taxon>
        <taxon>Sar</taxon>
        <taxon>Alveolata</taxon>
        <taxon>Colpodellida</taxon>
        <taxon>Chromeraceae</taxon>
        <taxon>Chromera</taxon>
    </lineage>
</organism>
<dbReference type="AlphaFoldDB" id="A0A0G4I7M5"/>
<feature type="region of interest" description="Disordered" evidence="1">
    <location>
        <begin position="282"/>
        <end position="314"/>
    </location>
</feature>
<accession>A0A0G4I7M5</accession>
<gene>
    <name evidence="2" type="ORF">Cvel_11686</name>
</gene>
<feature type="region of interest" description="Disordered" evidence="1">
    <location>
        <begin position="101"/>
        <end position="120"/>
    </location>
</feature>
<feature type="compositionally biased region" description="Low complexity" evidence="1">
    <location>
        <begin position="282"/>
        <end position="313"/>
    </location>
</feature>
<proteinExistence type="predicted"/>
<evidence type="ECO:0000313" key="2">
    <source>
        <dbReference type="EMBL" id="CEM53046.1"/>
    </source>
</evidence>
<sequence>MLQCSRPTLTKARTRTLKVLRPKGIALRVWRSKGITPKVLRPKGIAPRVLRSKGIALRVLRSTGIPLRVLKSKGIASRVLRSKGIAPWILRSKGIASKVLRSQPSQDITPRVPRPKGITPHTHNRVVSRVRTSSTSIRTVLRLQGSTNKTNKAEVDGGDEAGLGGEEVVGEPFVVPFEGPFEGHSEDVGEEGVELPSSPRIERETHNRIHVRPFYPLFRPYFPSPLYSQKLSVLYPMLSVLLPNLSSMSFCARSFYMNALHPEENVSNNAVAALTSSCQALSSSSSSSSPPISSLSKTVRLSSSSHPHSRISSTDWKGINHADLRHECIMRLMRAETEKEKEKIVKSFMNETWLRLPVPTAEANLLPSCWHAIGIKPSELSSTEKELLTRGAKFLVDAPMPLHKLQSELESSLNELAHTAE</sequence>
<evidence type="ECO:0000256" key="1">
    <source>
        <dbReference type="SAM" id="MobiDB-lite"/>
    </source>
</evidence>
<dbReference type="VEuPathDB" id="CryptoDB:Cvel_11686"/>
<dbReference type="PhylomeDB" id="A0A0G4I7M5"/>
<dbReference type="EMBL" id="CDMZ01005485">
    <property type="protein sequence ID" value="CEM53046.1"/>
    <property type="molecule type" value="Genomic_DNA"/>
</dbReference>